<organism evidence="1 2">
    <name type="scientific">Durusdinium trenchii</name>
    <dbReference type="NCBI Taxonomy" id="1381693"/>
    <lineage>
        <taxon>Eukaryota</taxon>
        <taxon>Sar</taxon>
        <taxon>Alveolata</taxon>
        <taxon>Dinophyceae</taxon>
        <taxon>Suessiales</taxon>
        <taxon>Symbiodiniaceae</taxon>
        <taxon>Durusdinium</taxon>
    </lineage>
</organism>
<gene>
    <name evidence="1" type="ORF">CCMP2556_LOCUS45713</name>
</gene>
<keyword evidence="2" id="KW-1185">Reference proteome</keyword>
<name>A0ABP0R697_9DINO</name>
<dbReference type="EMBL" id="CAXAMN010025583">
    <property type="protein sequence ID" value="CAK9096106.1"/>
    <property type="molecule type" value="Genomic_DNA"/>
</dbReference>
<sequence>LGPQSLGHGGKIDLHRTVPFSMRWKWFVQQLFGGLRPIPGASALVKQAGHDTASLCGASRTDFQSLLGACPVLVYRGLINPKLCQESTQILLEGRFAEWRLGQDPDAPASDYTKIGYTKTDVLIQEGFRMTATSAAPEKYISSALETTKLLQKALGGDFFHALASKFAPLGISLQLEQCPLSQRPFLPCVVRRMEPGGRRKEGNIHMDTVVPGSTLSLNVYLNVPEMSGGELVLYPIRKDSLQRFLNSHFFETIDLQNFFPDKEFYTKEMLKEVEPIVYSPATGDVVFIDPAYPHAVRDFVVSEKSVGPTSRLSLQTFMQVSGSLEGNEELRLEYAV</sequence>
<evidence type="ECO:0000313" key="2">
    <source>
        <dbReference type="Proteomes" id="UP001642484"/>
    </source>
</evidence>
<reference evidence="1 2" key="1">
    <citation type="submission" date="2024-02" db="EMBL/GenBank/DDBJ databases">
        <authorList>
            <person name="Chen Y."/>
            <person name="Shah S."/>
            <person name="Dougan E. K."/>
            <person name="Thang M."/>
            <person name="Chan C."/>
        </authorList>
    </citation>
    <scope>NUCLEOTIDE SEQUENCE [LARGE SCALE GENOMIC DNA]</scope>
</reference>
<evidence type="ECO:0000313" key="1">
    <source>
        <dbReference type="EMBL" id="CAK9096106.1"/>
    </source>
</evidence>
<proteinExistence type="predicted"/>
<accession>A0ABP0R697</accession>
<evidence type="ECO:0008006" key="3">
    <source>
        <dbReference type="Google" id="ProtNLM"/>
    </source>
</evidence>
<feature type="non-terminal residue" evidence="1">
    <location>
        <position position="1"/>
    </location>
</feature>
<protein>
    <recommendedName>
        <fullName evidence="3">Bifunctional lysine-specific demethylase and histidyl-hydroxylase</fullName>
    </recommendedName>
</protein>
<dbReference type="Proteomes" id="UP001642484">
    <property type="component" value="Unassembled WGS sequence"/>
</dbReference>
<comment type="caution">
    <text evidence="1">The sequence shown here is derived from an EMBL/GenBank/DDBJ whole genome shotgun (WGS) entry which is preliminary data.</text>
</comment>